<name>A0A9X5AN71_9FIRM</name>
<accession>A0A9X5AN71</accession>
<organism evidence="1 2">
    <name type="scientific">Turicibacter sanguinis</name>
    <dbReference type="NCBI Taxonomy" id="154288"/>
    <lineage>
        <taxon>Bacteria</taxon>
        <taxon>Bacillati</taxon>
        <taxon>Bacillota</taxon>
        <taxon>Erysipelotrichia</taxon>
        <taxon>Erysipelotrichales</taxon>
        <taxon>Turicibacteraceae</taxon>
        <taxon>Turicibacter</taxon>
    </lineage>
</organism>
<dbReference type="EMBL" id="WMQE01000008">
    <property type="protein sequence ID" value="MTK20817.1"/>
    <property type="molecule type" value="Genomic_DNA"/>
</dbReference>
<protein>
    <submittedName>
        <fullName evidence="1">Uncharacterized protein</fullName>
    </submittedName>
</protein>
<evidence type="ECO:0000313" key="2">
    <source>
        <dbReference type="Proteomes" id="UP000487649"/>
    </source>
</evidence>
<evidence type="ECO:0000313" key="1">
    <source>
        <dbReference type="EMBL" id="MTK20817.1"/>
    </source>
</evidence>
<reference evidence="1 2" key="1">
    <citation type="journal article" date="2019" name="Nat. Med.">
        <title>A library of human gut bacterial isolates paired with longitudinal multiomics data enables mechanistic microbiome research.</title>
        <authorList>
            <person name="Poyet M."/>
            <person name="Groussin M."/>
            <person name="Gibbons S.M."/>
            <person name="Avila-Pacheco J."/>
            <person name="Jiang X."/>
            <person name="Kearney S.M."/>
            <person name="Perrotta A.R."/>
            <person name="Berdy B."/>
            <person name="Zhao S."/>
            <person name="Lieberman T.D."/>
            <person name="Swanson P.K."/>
            <person name="Smith M."/>
            <person name="Roesemann S."/>
            <person name="Alexander J.E."/>
            <person name="Rich S.A."/>
            <person name="Livny J."/>
            <person name="Vlamakis H."/>
            <person name="Clish C."/>
            <person name="Bullock K."/>
            <person name="Deik A."/>
            <person name="Scott J."/>
            <person name="Pierce K.A."/>
            <person name="Xavier R.J."/>
            <person name="Alm E.J."/>
        </authorList>
    </citation>
    <scope>NUCLEOTIDE SEQUENCE [LARGE SCALE GENOMIC DNA]</scope>
    <source>
        <strain evidence="1 2">BIOML-A198</strain>
    </source>
</reference>
<comment type="caution">
    <text evidence="1">The sequence shown here is derived from an EMBL/GenBank/DDBJ whole genome shotgun (WGS) entry which is preliminary data.</text>
</comment>
<gene>
    <name evidence="1" type="ORF">GMA92_05110</name>
</gene>
<dbReference type="AlphaFoldDB" id="A0A9X5AN71"/>
<proteinExistence type="predicted"/>
<dbReference type="Proteomes" id="UP000487649">
    <property type="component" value="Unassembled WGS sequence"/>
</dbReference>
<sequence>MELKEYKEFLFPELETYNQRMTDYLEKKLVEYGLINRISKKEDEITLDKIKKTNPNVLIGCVNHLEIKAIKFFEEWEFKKSYEYSVLFEATNLNKEHLLSKLSNVATKFNIEDDMHEDIYAMIKNPTYIEEDDLIILKFSLLKEAFHPQSEEKLKIKYPIAVVFYTNDNVVEVRYGTIKGFFVDDYRQFYSKNLKQVNSWITQNLEIVLDNFLLEKLISDLKDNEDVQLDGQDMRFSDGGTARLQVGHKVSDPLPLLGELKKLISENEEFRESIAIQQLLETWIKSKEDEAEYNWISICWPHKNDVKWKNITVKFQFDYFGPDICLLYHYSGPVGMERMNNVTRYIIKNRNCSES</sequence>